<dbReference type="PROSITE" id="PS01358">
    <property type="entry name" value="ZF_RANBP2_1"/>
    <property type="match status" value="1"/>
</dbReference>
<gene>
    <name evidence="6" type="ORF">SAMN05661086_01604</name>
</gene>
<accession>A0A1I6JDW1</accession>
<dbReference type="Proteomes" id="UP000199659">
    <property type="component" value="Unassembled WGS sequence"/>
</dbReference>
<dbReference type="EMBL" id="FOYZ01000005">
    <property type="protein sequence ID" value="SFR77213.1"/>
    <property type="molecule type" value="Genomic_DNA"/>
</dbReference>
<dbReference type="SUPFAM" id="SSF90209">
    <property type="entry name" value="Ran binding protein zinc finger-like"/>
    <property type="match status" value="1"/>
</dbReference>
<reference evidence="6 7" key="1">
    <citation type="submission" date="2016-10" db="EMBL/GenBank/DDBJ databases">
        <authorList>
            <person name="de Groot N.N."/>
        </authorList>
    </citation>
    <scope>NUCLEOTIDE SEQUENCE [LARGE SCALE GENOMIC DNA]</scope>
    <source>
        <strain evidence="6 7">743A</strain>
    </source>
</reference>
<name>A0A1I6JDW1_9FIRM</name>
<proteinExistence type="predicted"/>
<keyword evidence="4" id="KW-0472">Membrane</keyword>
<dbReference type="GO" id="GO:0008270">
    <property type="term" value="F:zinc ion binding"/>
    <property type="evidence" value="ECO:0007669"/>
    <property type="project" value="UniProtKB-KW"/>
</dbReference>
<dbReference type="InterPro" id="IPR036443">
    <property type="entry name" value="Znf_RanBP2_sf"/>
</dbReference>
<dbReference type="PROSITE" id="PS50199">
    <property type="entry name" value="ZF_RANBP2_2"/>
    <property type="match status" value="1"/>
</dbReference>
<keyword evidence="7" id="KW-1185">Reference proteome</keyword>
<keyword evidence="3" id="KW-0862">Zinc</keyword>
<dbReference type="InterPro" id="IPR001876">
    <property type="entry name" value="Znf_RanBP2"/>
</dbReference>
<sequence length="140" mass="15533">MKNGVIVSVICKIITIIIGVMGLIGSFVNASTWGTYGTGGVIIFVQSLFLTFLGCIVFYSLSIIIDFLIDLNERAYDIQVNMERNINRSNPNLSNSQLDLLSLNNGDETNMLDVDTWKCKKCGTVNRKANSFCKDCGTYR</sequence>
<evidence type="ECO:0000256" key="2">
    <source>
        <dbReference type="ARBA" id="ARBA00022771"/>
    </source>
</evidence>
<evidence type="ECO:0000313" key="7">
    <source>
        <dbReference type="Proteomes" id="UP000199659"/>
    </source>
</evidence>
<evidence type="ECO:0000256" key="3">
    <source>
        <dbReference type="ARBA" id="ARBA00022833"/>
    </source>
</evidence>
<dbReference type="STRING" id="37658.SAMN05661086_01604"/>
<feature type="transmembrane region" description="Helical" evidence="4">
    <location>
        <begin position="5"/>
        <end position="28"/>
    </location>
</feature>
<feature type="domain" description="RanBP2-type" evidence="5">
    <location>
        <begin position="113"/>
        <end position="140"/>
    </location>
</feature>
<evidence type="ECO:0000256" key="1">
    <source>
        <dbReference type="ARBA" id="ARBA00022723"/>
    </source>
</evidence>
<dbReference type="RefSeq" id="WP_092560166.1">
    <property type="nucleotide sequence ID" value="NZ_FOYZ01000005.1"/>
</dbReference>
<dbReference type="Gene3D" id="2.30.30.380">
    <property type="entry name" value="Zn-finger domain of Sec23/24"/>
    <property type="match status" value="1"/>
</dbReference>
<organism evidence="6 7">
    <name type="scientific">Anaeromicropila populeti</name>
    <dbReference type="NCBI Taxonomy" id="37658"/>
    <lineage>
        <taxon>Bacteria</taxon>
        <taxon>Bacillati</taxon>
        <taxon>Bacillota</taxon>
        <taxon>Clostridia</taxon>
        <taxon>Lachnospirales</taxon>
        <taxon>Lachnospiraceae</taxon>
        <taxon>Anaeromicropila</taxon>
    </lineage>
</organism>
<evidence type="ECO:0000259" key="5">
    <source>
        <dbReference type="PROSITE" id="PS50199"/>
    </source>
</evidence>
<evidence type="ECO:0000313" key="6">
    <source>
        <dbReference type="EMBL" id="SFR77213.1"/>
    </source>
</evidence>
<keyword evidence="4" id="KW-1133">Transmembrane helix</keyword>
<keyword evidence="1" id="KW-0479">Metal-binding</keyword>
<dbReference type="AlphaFoldDB" id="A0A1I6JDW1"/>
<protein>
    <recommendedName>
        <fullName evidence="5">RanBP2-type domain-containing protein</fullName>
    </recommendedName>
</protein>
<keyword evidence="2" id="KW-0863">Zinc-finger</keyword>
<feature type="transmembrane region" description="Helical" evidence="4">
    <location>
        <begin position="40"/>
        <end position="69"/>
    </location>
</feature>
<evidence type="ECO:0000256" key="4">
    <source>
        <dbReference type="SAM" id="Phobius"/>
    </source>
</evidence>
<keyword evidence="4" id="KW-0812">Transmembrane</keyword>